<dbReference type="InterPro" id="IPR011990">
    <property type="entry name" value="TPR-like_helical_dom_sf"/>
</dbReference>
<dbReference type="InterPro" id="IPR055358">
    <property type="entry name" value="CHCR"/>
</dbReference>
<evidence type="ECO:0000256" key="1">
    <source>
        <dbReference type="PROSITE-ProRule" id="PRU01006"/>
    </source>
</evidence>
<name>A0A0C9Z2K6_9AGAM</name>
<dbReference type="OrthoDB" id="2113814at2759"/>
<dbReference type="Gene3D" id="1.25.40.10">
    <property type="entry name" value="Tetratricopeptide repeat domain"/>
    <property type="match status" value="1"/>
</dbReference>
<proteinExistence type="predicted"/>
<reference evidence="4" key="2">
    <citation type="submission" date="2015-01" db="EMBL/GenBank/DDBJ databases">
        <title>Evolutionary Origins and Diversification of the Mycorrhizal Mutualists.</title>
        <authorList>
            <consortium name="DOE Joint Genome Institute"/>
            <consortium name="Mycorrhizal Genomics Consortium"/>
            <person name="Kohler A."/>
            <person name="Kuo A."/>
            <person name="Nagy L.G."/>
            <person name="Floudas D."/>
            <person name="Copeland A."/>
            <person name="Barry K.W."/>
            <person name="Cichocki N."/>
            <person name="Veneault-Fourrey C."/>
            <person name="LaButti K."/>
            <person name="Lindquist E.A."/>
            <person name="Lipzen A."/>
            <person name="Lundell T."/>
            <person name="Morin E."/>
            <person name="Murat C."/>
            <person name="Riley R."/>
            <person name="Ohm R."/>
            <person name="Sun H."/>
            <person name="Tunlid A."/>
            <person name="Henrissat B."/>
            <person name="Grigoriev I.V."/>
            <person name="Hibbett D.S."/>
            <person name="Martin F."/>
        </authorList>
    </citation>
    <scope>NUCLEOTIDE SEQUENCE [LARGE SCALE GENOMIC DNA]</scope>
    <source>
        <strain evidence="4">UH-Slu-Lm8-n1</strain>
    </source>
</reference>
<keyword evidence="4" id="KW-1185">Reference proteome</keyword>
<feature type="repeat" description="CHCR" evidence="1">
    <location>
        <begin position="1"/>
        <end position="90"/>
    </location>
</feature>
<dbReference type="GO" id="GO:0006895">
    <property type="term" value="P:Golgi to endosome transport"/>
    <property type="evidence" value="ECO:0007669"/>
    <property type="project" value="TreeGrafter"/>
</dbReference>
<sequence length="193" mass="21993">YETLRDSIDSFDNLDNIGLAQRLEQYGLLEFRRHAAHLYKKNFRWEESISLSKHNQLYKDAIITAATSASTEICSVTSLISATRNVVEELSWQHDLNDFYMPYKIQVSRTMREKLAALEKEVKERTKKESAKEQQEAEAPIINPANRLMITNGYVSQPPPMANGNGMVGIMPEKLLGRRSAPQLKRLTVNGSH</sequence>
<dbReference type="AlphaFoldDB" id="A0A0C9Z2K6"/>
<feature type="non-terminal residue" evidence="3">
    <location>
        <position position="1"/>
    </location>
</feature>
<protein>
    <submittedName>
        <fullName evidence="3">Uncharacterized protein</fullName>
    </submittedName>
</protein>
<feature type="coiled-coil region" evidence="2">
    <location>
        <begin position="108"/>
        <end position="138"/>
    </location>
</feature>
<dbReference type="GO" id="GO:0006886">
    <property type="term" value="P:intracellular protein transport"/>
    <property type="evidence" value="ECO:0007669"/>
    <property type="project" value="UniProtKB-UniRule"/>
</dbReference>
<dbReference type="GO" id="GO:0005829">
    <property type="term" value="C:cytosol"/>
    <property type="evidence" value="ECO:0007669"/>
    <property type="project" value="GOC"/>
</dbReference>
<dbReference type="Pfam" id="PF00637">
    <property type="entry name" value="Clathrin"/>
    <property type="match status" value="1"/>
</dbReference>
<dbReference type="GO" id="GO:0071439">
    <property type="term" value="C:clathrin complex"/>
    <property type="evidence" value="ECO:0007669"/>
    <property type="project" value="TreeGrafter"/>
</dbReference>
<dbReference type="InterPro" id="IPR000547">
    <property type="entry name" value="Clathrin_H-chain/VPS_repeat"/>
</dbReference>
<reference evidence="3 4" key="1">
    <citation type="submission" date="2014-04" db="EMBL/GenBank/DDBJ databases">
        <authorList>
            <consortium name="DOE Joint Genome Institute"/>
            <person name="Kuo A."/>
            <person name="Ruytinx J."/>
            <person name="Rineau F."/>
            <person name="Colpaert J."/>
            <person name="Kohler A."/>
            <person name="Nagy L.G."/>
            <person name="Floudas D."/>
            <person name="Copeland A."/>
            <person name="Barry K.W."/>
            <person name="Cichocki N."/>
            <person name="Veneault-Fourrey C."/>
            <person name="LaButti K."/>
            <person name="Lindquist E.A."/>
            <person name="Lipzen A."/>
            <person name="Lundell T."/>
            <person name="Morin E."/>
            <person name="Murat C."/>
            <person name="Sun H."/>
            <person name="Tunlid A."/>
            <person name="Henrissat B."/>
            <person name="Grigoriev I.V."/>
            <person name="Hibbett D.S."/>
            <person name="Martin F."/>
            <person name="Nordberg H.P."/>
            <person name="Cantor M.N."/>
            <person name="Hua S.X."/>
        </authorList>
    </citation>
    <scope>NUCLEOTIDE SEQUENCE [LARGE SCALE GENOMIC DNA]</scope>
    <source>
        <strain evidence="3 4">UH-Slu-Lm8-n1</strain>
    </source>
</reference>
<organism evidence="3 4">
    <name type="scientific">Suillus luteus UH-Slu-Lm8-n1</name>
    <dbReference type="NCBI Taxonomy" id="930992"/>
    <lineage>
        <taxon>Eukaryota</taxon>
        <taxon>Fungi</taxon>
        <taxon>Dikarya</taxon>
        <taxon>Basidiomycota</taxon>
        <taxon>Agaricomycotina</taxon>
        <taxon>Agaricomycetes</taxon>
        <taxon>Agaricomycetidae</taxon>
        <taxon>Boletales</taxon>
        <taxon>Suillineae</taxon>
        <taxon>Suillaceae</taxon>
        <taxon>Suillus</taxon>
    </lineage>
</organism>
<evidence type="ECO:0000313" key="4">
    <source>
        <dbReference type="Proteomes" id="UP000054485"/>
    </source>
</evidence>
<dbReference type="InParanoid" id="A0A0C9Z2K6"/>
<dbReference type="PANTHER" id="PTHR10292:SF1">
    <property type="entry name" value="CLATHRIN HEAVY CHAIN"/>
    <property type="match status" value="1"/>
</dbReference>
<keyword evidence="2" id="KW-0175">Coiled coil</keyword>
<evidence type="ECO:0000256" key="2">
    <source>
        <dbReference type="SAM" id="Coils"/>
    </source>
</evidence>
<dbReference type="Gene3D" id="1.25.40.730">
    <property type="match status" value="1"/>
</dbReference>
<evidence type="ECO:0000313" key="3">
    <source>
        <dbReference type="EMBL" id="KIK31690.1"/>
    </source>
</evidence>
<dbReference type="Proteomes" id="UP000054485">
    <property type="component" value="Unassembled WGS sequence"/>
</dbReference>
<feature type="non-terminal residue" evidence="3">
    <location>
        <position position="193"/>
    </location>
</feature>
<dbReference type="GO" id="GO:0032051">
    <property type="term" value="F:clathrin light chain binding"/>
    <property type="evidence" value="ECO:0007669"/>
    <property type="project" value="TreeGrafter"/>
</dbReference>
<dbReference type="GO" id="GO:0030479">
    <property type="term" value="C:actin cortical patch"/>
    <property type="evidence" value="ECO:0007669"/>
    <property type="project" value="TreeGrafter"/>
</dbReference>
<dbReference type="HOGENOM" id="CLU_111849_0_0_1"/>
<dbReference type="GO" id="GO:0006898">
    <property type="term" value="P:receptor-mediated endocytosis"/>
    <property type="evidence" value="ECO:0007669"/>
    <property type="project" value="TreeGrafter"/>
</dbReference>
<dbReference type="PROSITE" id="PS50236">
    <property type="entry name" value="CHCR"/>
    <property type="match status" value="1"/>
</dbReference>
<gene>
    <name evidence="3" type="ORF">CY34DRAFT_764410</name>
</gene>
<dbReference type="EMBL" id="KN836741">
    <property type="protein sequence ID" value="KIK31690.1"/>
    <property type="molecule type" value="Genomic_DNA"/>
</dbReference>
<dbReference type="STRING" id="930992.A0A0C9Z2K6"/>
<accession>A0A0C9Z2K6</accession>
<dbReference type="PANTHER" id="PTHR10292">
    <property type="entry name" value="CLATHRIN HEAVY CHAIN RELATED"/>
    <property type="match status" value="1"/>
</dbReference>